<organism evidence="6 7">
    <name type="scientific">Nonlabens marinus S1-08</name>
    <dbReference type="NCBI Taxonomy" id="1454201"/>
    <lineage>
        <taxon>Bacteria</taxon>
        <taxon>Pseudomonadati</taxon>
        <taxon>Bacteroidota</taxon>
        <taxon>Flavobacteriia</taxon>
        <taxon>Flavobacteriales</taxon>
        <taxon>Flavobacteriaceae</taxon>
        <taxon>Nonlabens</taxon>
    </lineage>
</organism>
<keyword evidence="3" id="KW-1015">Disulfide bond</keyword>
<dbReference type="PANTHER" id="PTHR42852">
    <property type="entry name" value="THIOL:DISULFIDE INTERCHANGE PROTEIN DSBE"/>
    <property type="match status" value="1"/>
</dbReference>
<evidence type="ECO:0000256" key="3">
    <source>
        <dbReference type="ARBA" id="ARBA00023157"/>
    </source>
</evidence>
<dbReference type="GO" id="GO:0016209">
    <property type="term" value="F:antioxidant activity"/>
    <property type="evidence" value="ECO:0007669"/>
    <property type="project" value="InterPro"/>
</dbReference>
<dbReference type="InterPro" id="IPR013766">
    <property type="entry name" value="Thioredoxin_domain"/>
</dbReference>
<evidence type="ECO:0000313" key="6">
    <source>
        <dbReference type="EMBL" id="BAO56431.1"/>
    </source>
</evidence>
<dbReference type="InterPro" id="IPR036249">
    <property type="entry name" value="Thioredoxin-like_sf"/>
</dbReference>
<dbReference type="AlphaFoldDB" id="W8W0J4"/>
<dbReference type="GO" id="GO:0016491">
    <property type="term" value="F:oxidoreductase activity"/>
    <property type="evidence" value="ECO:0007669"/>
    <property type="project" value="InterPro"/>
</dbReference>
<dbReference type="Proteomes" id="UP000031760">
    <property type="component" value="Chromosome"/>
</dbReference>
<dbReference type="InterPro" id="IPR017937">
    <property type="entry name" value="Thioredoxin_CS"/>
</dbReference>
<accession>W8W0J4</accession>
<dbReference type="PROSITE" id="PS00194">
    <property type="entry name" value="THIOREDOXIN_1"/>
    <property type="match status" value="1"/>
</dbReference>
<evidence type="ECO:0000313" key="7">
    <source>
        <dbReference type="Proteomes" id="UP000031760"/>
    </source>
</evidence>
<dbReference type="Pfam" id="PF14289">
    <property type="entry name" value="DUF4369"/>
    <property type="match status" value="1"/>
</dbReference>
<name>W8W0J4_9FLAO</name>
<protein>
    <submittedName>
        <fullName evidence="6">Disulfide interchange protein</fullName>
    </submittedName>
</protein>
<dbReference type="KEGG" id="nmf:NMS_2422"/>
<dbReference type="GO" id="GO:0017004">
    <property type="term" value="P:cytochrome complex assembly"/>
    <property type="evidence" value="ECO:0007669"/>
    <property type="project" value="UniProtKB-KW"/>
</dbReference>
<dbReference type="InterPro" id="IPR000866">
    <property type="entry name" value="AhpC/TSA"/>
</dbReference>
<dbReference type="PROSITE" id="PS51257">
    <property type="entry name" value="PROKAR_LIPOPROTEIN"/>
    <property type="match status" value="1"/>
</dbReference>
<sequence>MRSSLSPIYILFIYILVSSCISKEESVPSIAGETVGMYNGMRVYLKEGTADGSQVYIDTAIIIDNKFDFGLLDKRETSAPLFLEMDTAPGMLSFASENQGIYIKTLKDSLMYSTIDGGIENQVFSRYRNMRIEHGNKVREYQQERNTAFEKGETKRVEAINEDWKEKEEEFRNELKELMLENPNRLVAPTILDFLLTRNYVSSEQARVLYNKLGDQIKQTDLSAIIDKRLKKFEVTAIGSKAPYFEGKSPDGSIIKLPEVLGEVTLIDFWASWCGPCRVENPNIVEAYNKYHYKGFNIISVSLDQPDAKEAWVAAIEKDQMNWNHISRLAYWSDPIAAQYNVTAIPASFLLDKNGVIIAKDLRGNQLSEKLKSLLN</sequence>
<evidence type="ECO:0000256" key="2">
    <source>
        <dbReference type="ARBA" id="ARBA00022748"/>
    </source>
</evidence>
<reference evidence="6 7" key="1">
    <citation type="journal article" date="2014" name="Proc. Natl. Acad. Sci. U.S.A.">
        <title>Functional characterization of flavobacteria rhodopsins reveals a unique class of light-driven chloride pump in bacteria.</title>
        <authorList>
            <person name="Yoshizawa S."/>
            <person name="Kumagai Y."/>
            <person name="Kim H."/>
            <person name="Ogura Y."/>
            <person name="Hayashi T."/>
            <person name="Iwasaki W."/>
            <person name="DeLong E.F."/>
            <person name="Kogure K."/>
        </authorList>
    </citation>
    <scope>NUCLEOTIDE SEQUENCE [LARGE SCALE GENOMIC DNA]</scope>
    <source>
        <strain evidence="6 7">S1-08</strain>
    </source>
</reference>
<dbReference type="CDD" id="cd02966">
    <property type="entry name" value="TlpA_like_family"/>
    <property type="match status" value="1"/>
</dbReference>
<dbReference type="SUPFAM" id="SSF52833">
    <property type="entry name" value="Thioredoxin-like"/>
    <property type="match status" value="1"/>
</dbReference>
<dbReference type="STRING" id="1454201.NMS_2422"/>
<dbReference type="InterPro" id="IPR050553">
    <property type="entry name" value="Thioredoxin_ResA/DsbE_sf"/>
</dbReference>
<dbReference type="HOGENOM" id="CLU_042529_1_0_10"/>
<dbReference type="RefSeq" id="WP_041496913.1">
    <property type="nucleotide sequence ID" value="NZ_AP014548.1"/>
</dbReference>
<keyword evidence="2" id="KW-0201">Cytochrome c-type biogenesis</keyword>
<dbReference type="Pfam" id="PF00578">
    <property type="entry name" value="AhpC-TSA"/>
    <property type="match status" value="1"/>
</dbReference>
<keyword evidence="4" id="KW-0676">Redox-active center</keyword>
<proteinExistence type="predicted"/>
<dbReference type="Gene3D" id="3.40.30.10">
    <property type="entry name" value="Glutaredoxin"/>
    <property type="match status" value="1"/>
</dbReference>
<dbReference type="GO" id="GO:0030313">
    <property type="term" value="C:cell envelope"/>
    <property type="evidence" value="ECO:0007669"/>
    <property type="project" value="UniProtKB-SubCell"/>
</dbReference>
<dbReference type="OrthoDB" id="1069091at2"/>
<evidence type="ECO:0000256" key="1">
    <source>
        <dbReference type="ARBA" id="ARBA00004196"/>
    </source>
</evidence>
<evidence type="ECO:0000259" key="5">
    <source>
        <dbReference type="PROSITE" id="PS51352"/>
    </source>
</evidence>
<dbReference type="PROSITE" id="PS51352">
    <property type="entry name" value="THIOREDOXIN_2"/>
    <property type="match status" value="1"/>
</dbReference>
<feature type="domain" description="Thioredoxin" evidence="5">
    <location>
        <begin position="236"/>
        <end position="376"/>
    </location>
</feature>
<dbReference type="InterPro" id="IPR025380">
    <property type="entry name" value="DUF4369"/>
</dbReference>
<keyword evidence="7" id="KW-1185">Reference proteome</keyword>
<dbReference type="PANTHER" id="PTHR42852:SF6">
    <property type="entry name" value="THIOL:DISULFIDE INTERCHANGE PROTEIN DSBE"/>
    <property type="match status" value="1"/>
</dbReference>
<dbReference type="EMBL" id="AP014548">
    <property type="protein sequence ID" value="BAO56431.1"/>
    <property type="molecule type" value="Genomic_DNA"/>
</dbReference>
<comment type="subcellular location">
    <subcellularLocation>
        <location evidence="1">Cell envelope</location>
    </subcellularLocation>
</comment>
<gene>
    <name evidence="6" type="ORF">NMS_2422</name>
</gene>
<evidence type="ECO:0000256" key="4">
    <source>
        <dbReference type="ARBA" id="ARBA00023284"/>
    </source>
</evidence>